<organism evidence="2 3">
    <name type="scientific">Streptomyces mangrovisoli</name>
    <dbReference type="NCBI Taxonomy" id="1428628"/>
    <lineage>
        <taxon>Bacteria</taxon>
        <taxon>Bacillati</taxon>
        <taxon>Actinomycetota</taxon>
        <taxon>Actinomycetes</taxon>
        <taxon>Kitasatosporales</taxon>
        <taxon>Streptomycetaceae</taxon>
        <taxon>Streptomyces</taxon>
    </lineage>
</organism>
<evidence type="ECO:0000256" key="1">
    <source>
        <dbReference type="SAM" id="Phobius"/>
    </source>
</evidence>
<accession>A0A1J4P6A4</accession>
<protein>
    <submittedName>
        <fullName evidence="2">Uncharacterized protein</fullName>
    </submittedName>
</protein>
<feature type="transmembrane region" description="Helical" evidence="1">
    <location>
        <begin position="44"/>
        <end position="67"/>
    </location>
</feature>
<evidence type="ECO:0000313" key="3">
    <source>
        <dbReference type="Proteomes" id="UP000034196"/>
    </source>
</evidence>
<keyword evidence="1" id="KW-0812">Transmembrane</keyword>
<keyword evidence="1" id="KW-0472">Membrane</keyword>
<sequence>MNNTSSVHLMVLVLLLAVVTLFCILVGAAAGVLARIDGATYAAALLRGAAAFAASVTLALALLTFALTAW</sequence>
<evidence type="ECO:0000313" key="2">
    <source>
        <dbReference type="EMBL" id="OIJ69754.1"/>
    </source>
</evidence>
<dbReference type="EMBL" id="LAVA02000002">
    <property type="protein sequence ID" value="OIJ69754.1"/>
    <property type="molecule type" value="Genomic_DNA"/>
</dbReference>
<keyword evidence="3" id="KW-1185">Reference proteome</keyword>
<name>A0A1J4P6A4_9ACTN</name>
<reference evidence="2" key="1">
    <citation type="submission" date="2016-10" db="EMBL/GenBank/DDBJ databases">
        <title>Genome sequence of Streptomyces mangrovisoli MUSC 149.</title>
        <authorList>
            <person name="Lee L.-H."/>
            <person name="Ser H.-L."/>
        </authorList>
    </citation>
    <scope>NUCLEOTIDE SEQUENCE [LARGE SCALE GENOMIC DNA]</scope>
    <source>
        <strain evidence="2">MUSC 149</strain>
    </source>
</reference>
<dbReference type="Proteomes" id="UP000034196">
    <property type="component" value="Unassembled WGS sequence"/>
</dbReference>
<dbReference type="RefSeq" id="WP_046592887.1">
    <property type="nucleotide sequence ID" value="NZ_LAVA02000002.1"/>
</dbReference>
<comment type="caution">
    <text evidence="2">The sequence shown here is derived from an EMBL/GenBank/DDBJ whole genome shotgun (WGS) entry which is preliminary data.</text>
</comment>
<proteinExistence type="predicted"/>
<gene>
    <name evidence="2" type="ORF">WN71_000765</name>
</gene>
<dbReference type="AlphaFoldDB" id="A0A1J4P6A4"/>
<keyword evidence="1" id="KW-1133">Transmembrane helix</keyword>